<dbReference type="Proteomes" id="UP000314294">
    <property type="component" value="Unassembled WGS sequence"/>
</dbReference>
<dbReference type="EMBL" id="SRLO01001366">
    <property type="protein sequence ID" value="TNN38515.1"/>
    <property type="molecule type" value="Genomic_DNA"/>
</dbReference>
<evidence type="ECO:0000313" key="2">
    <source>
        <dbReference type="EMBL" id="TNN38515.1"/>
    </source>
</evidence>
<proteinExistence type="predicted"/>
<protein>
    <submittedName>
        <fullName evidence="2">Uncharacterized protein</fullName>
    </submittedName>
</protein>
<dbReference type="AlphaFoldDB" id="A0A4Z2FC81"/>
<comment type="caution">
    <text evidence="2">The sequence shown here is derived from an EMBL/GenBank/DDBJ whole genome shotgun (WGS) entry which is preliminary data.</text>
</comment>
<feature type="region of interest" description="Disordered" evidence="1">
    <location>
        <begin position="81"/>
        <end position="102"/>
    </location>
</feature>
<organism evidence="2 3">
    <name type="scientific">Liparis tanakae</name>
    <name type="common">Tanaka's snailfish</name>
    <dbReference type="NCBI Taxonomy" id="230148"/>
    <lineage>
        <taxon>Eukaryota</taxon>
        <taxon>Metazoa</taxon>
        <taxon>Chordata</taxon>
        <taxon>Craniata</taxon>
        <taxon>Vertebrata</taxon>
        <taxon>Euteleostomi</taxon>
        <taxon>Actinopterygii</taxon>
        <taxon>Neopterygii</taxon>
        <taxon>Teleostei</taxon>
        <taxon>Neoteleostei</taxon>
        <taxon>Acanthomorphata</taxon>
        <taxon>Eupercaria</taxon>
        <taxon>Perciformes</taxon>
        <taxon>Cottioidei</taxon>
        <taxon>Cottales</taxon>
        <taxon>Liparidae</taxon>
        <taxon>Liparis</taxon>
    </lineage>
</organism>
<reference evidence="2 3" key="1">
    <citation type="submission" date="2019-03" db="EMBL/GenBank/DDBJ databases">
        <title>First draft genome of Liparis tanakae, snailfish: a comprehensive survey of snailfish specific genes.</title>
        <authorList>
            <person name="Kim W."/>
            <person name="Song I."/>
            <person name="Jeong J.-H."/>
            <person name="Kim D."/>
            <person name="Kim S."/>
            <person name="Ryu S."/>
            <person name="Song J.Y."/>
            <person name="Lee S.K."/>
        </authorList>
    </citation>
    <scope>NUCLEOTIDE SEQUENCE [LARGE SCALE GENOMIC DNA]</scope>
    <source>
        <tissue evidence="2">Muscle</tissue>
    </source>
</reference>
<gene>
    <name evidence="2" type="ORF">EYF80_051321</name>
</gene>
<keyword evidence="3" id="KW-1185">Reference proteome</keyword>
<sequence length="205" mass="21577">MERFFSVRSLLLGVGSPGLTAGDRAEVLGAALRGCRVIQWREEALGYLVVPGDALSAGRRFGSDQLLLLLHPAVHVRVGQLGPPAPEGLGGPLGRPRAPRGVRTEGAPVRWMHGDGGGPRRPVRVLGLARAQQGGGAEAAFEGRLGRRLSAAQGQEDRLLLELLQRDAAGAALALVPVPGLEGGATVDVKVVEKKRRQVARVLRI</sequence>
<name>A0A4Z2FC81_9TELE</name>
<accession>A0A4Z2FC81</accession>
<evidence type="ECO:0000256" key="1">
    <source>
        <dbReference type="SAM" id="MobiDB-lite"/>
    </source>
</evidence>
<evidence type="ECO:0000313" key="3">
    <source>
        <dbReference type="Proteomes" id="UP000314294"/>
    </source>
</evidence>